<dbReference type="OrthoDB" id="34330at2157"/>
<dbReference type="InterPro" id="IPR003509">
    <property type="entry name" value="UPF0102_YraN-like"/>
</dbReference>
<dbReference type="RefSeq" id="WP_004593525.1">
    <property type="nucleotide sequence ID" value="NZ_APMM01000052.1"/>
</dbReference>
<dbReference type="Pfam" id="PF02021">
    <property type="entry name" value="UPF0102"/>
    <property type="match status" value="1"/>
</dbReference>
<dbReference type="InterPro" id="IPR011335">
    <property type="entry name" value="Restrct_endonuc-II-like"/>
</dbReference>
<dbReference type="Proteomes" id="UP000053695">
    <property type="component" value="Unassembled WGS sequence"/>
</dbReference>
<gene>
    <name evidence="1" type="ORF">J422_06396</name>
</gene>
<dbReference type="EMBL" id="APMM01000052">
    <property type="protein sequence ID" value="ENN95696.1"/>
    <property type="molecule type" value="Genomic_DNA"/>
</dbReference>
<protein>
    <recommendedName>
        <fullName evidence="3">Restriction endonuclease type IV Mrr domain-containing protein</fullName>
    </recommendedName>
</protein>
<sequence length="108" mass="12628">MRRGKKKEGMAVNYLKNKGYEILGRNVIKRLNQHKKAEYDIIAKRGRYCYAVEVKSGKQVLTSSDIEKLHKKANKIKAKGLLITGRYVKLTDKAKKELKKRKIRWIII</sequence>
<reference evidence="1 2" key="1">
    <citation type="journal article" date="2013" name="Genome Announc.">
        <title>Draft Genome Sequence of a Highly Flagellated, Fast-Swimming Archaeon, Methanocaldococcus villosus Strain KIN24-T80 (DSM 22612).</title>
        <authorList>
            <person name="Thennarasu S."/>
            <person name="Polireddy D."/>
            <person name="Antony A."/>
            <person name="Yada M.R."/>
            <person name="Algarawi S."/>
            <person name="Sivakumar N."/>
        </authorList>
    </citation>
    <scope>NUCLEOTIDE SEQUENCE [LARGE SCALE GENOMIC DNA]</scope>
    <source>
        <strain evidence="1 2">KIN24-T80</strain>
    </source>
</reference>
<dbReference type="SUPFAM" id="SSF52980">
    <property type="entry name" value="Restriction endonuclease-like"/>
    <property type="match status" value="1"/>
</dbReference>
<accession>N6VRB4</accession>
<dbReference type="PATRIC" id="fig|1069083.5.peg.1245"/>
<keyword evidence="2" id="KW-1185">Reference proteome</keyword>
<evidence type="ECO:0000313" key="1">
    <source>
        <dbReference type="EMBL" id="ENN95696.1"/>
    </source>
</evidence>
<organism evidence="1 2">
    <name type="scientific">Methanocaldococcus villosus KIN24-T80</name>
    <dbReference type="NCBI Taxonomy" id="1069083"/>
    <lineage>
        <taxon>Archaea</taxon>
        <taxon>Methanobacteriati</taxon>
        <taxon>Methanobacteriota</taxon>
        <taxon>Methanomada group</taxon>
        <taxon>Methanococci</taxon>
        <taxon>Methanococcales</taxon>
        <taxon>Methanocaldococcaceae</taxon>
        <taxon>Methanocaldococcus</taxon>
    </lineage>
</organism>
<evidence type="ECO:0000313" key="2">
    <source>
        <dbReference type="Proteomes" id="UP000053695"/>
    </source>
</evidence>
<dbReference type="InterPro" id="IPR011856">
    <property type="entry name" value="tRNA_endonuc-like_dom_sf"/>
</dbReference>
<evidence type="ECO:0008006" key="3">
    <source>
        <dbReference type="Google" id="ProtNLM"/>
    </source>
</evidence>
<proteinExistence type="predicted"/>
<name>N6VRB4_9EURY</name>
<dbReference type="GO" id="GO:0003676">
    <property type="term" value="F:nucleic acid binding"/>
    <property type="evidence" value="ECO:0007669"/>
    <property type="project" value="InterPro"/>
</dbReference>
<comment type="caution">
    <text evidence="1">The sequence shown here is derived from an EMBL/GenBank/DDBJ whole genome shotgun (WGS) entry which is preliminary data.</text>
</comment>
<dbReference type="Gene3D" id="3.40.1350.10">
    <property type="match status" value="1"/>
</dbReference>
<dbReference type="AlphaFoldDB" id="N6VRB4"/>
<dbReference type="STRING" id="1069083.GCA_000371805_01295"/>